<name>A0AAV1R7B2_9ROSI</name>
<dbReference type="Proteomes" id="UP001314170">
    <property type="component" value="Unassembled WGS sequence"/>
</dbReference>
<evidence type="ECO:0000313" key="1">
    <source>
        <dbReference type="EMBL" id="CAK7328359.1"/>
    </source>
</evidence>
<dbReference type="EMBL" id="CAWUPB010000893">
    <property type="protein sequence ID" value="CAK7328359.1"/>
    <property type="molecule type" value="Genomic_DNA"/>
</dbReference>
<keyword evidence="2" id="KW-1185">Reference proteome</keyword>
<accession>A0AAV1R7B2</accession>
<sequence>MKGLFDTASFGDIEFVGGNVGGSIGGNVGGSIGTSEVNGDGFGGFIGSVDAEMLGDTAGAIGISGDANCGADVGGVEVRLGGNGGILGLGNGGTSLAFGDCDGSTDAEMLGDTAGDNARVTGVSRDPNCGANVGGVEVRLGGNGGILGLGNGGTSTTFGDYNDFLAL</sequence>
<comment type="caution">
    <text evidence="1">The sequence shown here is derived from an EMBL/GenBank/DDBJ whole genome shotgun (WGS) entry which is preliminary data.</text>
</comment>
<proteinExistence type="predicted"/>
<evidence type="ECO:0000313" key="2">
    <source>
        <dbReference type="Proteomes" id="UP001314170"/>
    </source>
</evidence>
<reference evidence="1 2" key="1">
    <citation type="submission" date="2024-01" db="EMBL/GenBank/DDBJ databases">
        <authorList>
            <person name="Waweru B."/>
        </authorList>
    </citation>
    <scope>NUCLEOTIDE SEQUENCE [LARGE SCALE GENOMIC DNA]</scope>
</reference>
<dbReference type="AlphaFoldDB" id="A0AAV1R7B2"/>
<protein>
    <submittedName>
        <fullName evidence="1">Uncharacterized protein</fullName>
    </submittedName>
</protein>
<gene>
    <name evidence="1" type="ORF">DCAF_LOCUS6081</name>
</gene>
<organism evidence="1 2">
    <name type="scientific">Dovyalis caffra</name>
    <dbReference type="NCBI Taxonomy" id="77055"/>
    <lineage>
        <taxon>Eukaryota</taxon>
        <taxon>Viridiplantae</taxon>
        <taxon>Streptophyta</taxon>
        <taxon>Embryophyta</taxon>
        <taxon>Tracheophyta</taxon>
        <taxon>Spermatophyta</taxon>
        <taxon>Magnoliopsida</taxon>
        <taxon>eudicotyledons</taxon>
        <taxon>Gunneridae</taxon>
        <taxon>Pentapetalae</taxon>
        <taxon>rosids</taxon>
        <taxon>fabids</taxon>
        <taxon>Malpighiales</taxon>
        <taxon>Salicaceae</taxon>
        <taxon>Flacourtieae</taxon>
        <taxon>Dovyalis</taxon>
    </lineage>
</organism>